<dbReference type="NCBIfam" id="NF007091">
    <property type="entry name" value="PRK09545.1"/>
    <property type="match status" value="1"/>
</dbReference>
<dbReference type="FunFam" id="3.40.50.1980:FF:000028">
    <property type="entry name" value="High-affinity zinc uptake system protein znuA"/>
    <property type="match status" value="1"/>
</dbReference>
<comment type="subcellular location">
    <subcellularLocation>
        <location evidence="1">Periplasm</location>
    </subcellularLocation>
</comment>
<dbReference type="EMBL" id="LR217705">
    <property type="protein sequence ID" value="VFP80505.1"/>
    <property type="molecule type" value="Genomic_DNA"/>
</dbReference>
<dbReference type="InterPro" id="IPR035520">
    <property type="entry name" value="ZnuA"/>
</dbReference>
<dbReference type="FunFam" id="3.40.50.1980:FF:000006">
    <property type="entry name" value="Zinc ABC transporter substrate-binding protein ZnuA"/>
    <property type="match status" value="1"/>
</dbReference>
<name>A0A451D4B4_9GAMM</name>
<keyword evidence="11" id="KW-1015">Disulfide bond</keyword>
<accession>A0A451D4B4</accession>
<dbReference type="Gene3D" id="3.40.50.1980">
    <property type="entry name" value="Nitrogenase molybdenum iron protein domain"/>
    <property type="match status" value="2"/>
</dbReference>
<evidence type="ECO:0000256" key="8">
    <source>
        <dbReference type="ARBA" id="ARBA00022833"/>
    </source>
</evidence>
<evidence type="ECO:0000256" key="10">
    <source>
        <dbReference type="ARBA" id="ARBA00023065"/>
    </source>
</evidence>
<keyword evidence="6" id="KW-0732">Signal</keyword>
<dbReference type="PANTHER" id="PTHR42953:SF3">
    <property type="entry name" value="HIGH-AFFINITY ZINC UPTAKE SYSTEM PROTEIN ZNUA"/>
    <property type="match status" value="1"/>
</dbReference>
<reference evidence="13 14" key="1">
    <citation type="submission" date="2019-02" db="EMBL/GenBank/DDBJ databases">
        <authorList>
            <person name="Manzano-Marin A."/>
            <person name="Manzano-Marin A."/>
        </authorList>
    </citation>
    <scope>NUCLEOTIDE SEQUENCE [LARGE SCALE GENOMIC DNA]</scope>
    <source>
        <strain evidence="13 14">ErCisplendens/pseudotsugae</strain>
    </source>
</reference>
<evidence type="ECO:0000256" key="1">
    <source>
        <dbReference type="ARBA" id="ARBA00004418"/>
    </source>
</evidence>
<keyword evidence="8" id="KW-0862">Zinc</keyword>
<protein>
    <recommendedName>
        <fullName evidence="3">High-affinity zinc uptake system protein ZnuA</fullName>
    </recommendedName>
</protein>
<keyword evidence="7" id="KW-0574">Periplasm</keyword>
<dbReference type="GO" id="GO:0006829">
    <property type="term" value="P:zinc ion transport"/>
    <property type="evidence" value="ECO:0007669"/>
    <property type="project" value="UniProtKB-KW"/>
</dbReference>
<dbReference type="GO" id="GO:0046872">
    <property type="term" value="F:metal ion binding"/>
    <property type="evidence" value="ECO:0007669"/>
    <property type="project" value="UniProtKB-KW"/>
</dbReference>
<evidence type="ECO:0000256" key="3">
    <source>
        <dbReference type="ARBA" id="ARBA00015915"/>
    </source>
</evidence>
<evidence type="ECO:0000256" key="7">
    <source>
        <dbReference type="ARBA" id="ARBA00022764"/>
    </source>
</evidence>
<dbReference type="AlphaFoldDB" id="A0A451D4B4"/>
<dbReference type="CDD" id="cd01019">
    <property type="entry name" value="ZnuA"/>
    <property type="match status" value="1"/>
</dbReference>
<proteinExistence type="inferred from homology"/>
<keyword evidence="4" id="KW-0813">Transport</keyword>
<organism evidence="13 14">
    <name type="scientific">Candidatus Erwinia haradaeae</name>
    <dbReference type="NCBI Taxonomy" id="1922217"/>
    <lineage>
        <taxon>Bacteria</taxon>
        <taxon>Pseudomonadati</taxon>
        <taxon>Pseudomonadota</taxon>
        <taxon>Gammaproteobacteria</taxon>
        <taxon>Enterobacterales</taxon>
        <taxon>Erwiniaceae</taxon>
        <taxon>Erwinia</taxon>
    </lineage>
</organism>
<evidence type="ECO:0000256" key="11">
    <source>
        <dbReference type="ARBA" id="ARBA00023157"/>
    </source>
</evidence>
<evidence type="ECO:0000313" key="14">
    <source>
        <dbReference type="Proteomes" id="UP000294338"/>
    </source>
</evidence>
<keyword evidence="5" id="KW-0479">Metal-binding</keyword>
<dbReference type="SUPFAM" id="SSF53807">
    <property type="entry name" value="Helical backbone' metal receptor"/>
    <property type="match status" value="1"/>
</dbReference>
<evidence type="ECO:0000256" key="2">
    <source>
        <dbReference type="ARBA" id="ARBA00011028"/>
    </source>
</evidence>
<dbReference type="GO" id="GO:0042597">
    <property type="term" value="C:periplasmic space"/>
    <property type="evidence" value="ECO:0007669"/>
    <property type="project" value="UniProtKB-SubCell"/>
</dbReference>
<comment type="similarity">
    <text evidence="2">Belongs to the bacterial solute-binding protein 9 family.</text>
</comment>
<keyword evidence="10" id="KW-0406">Ion transport</keyword>
<keyword evidence="9" id="KW-0864">Zinc transport</keyword>
<dbReference type="Proteomes" id="UP000294338">
    <property type="component" value="Chromosome 1"/>
</dbReference>
<evidence type="ECO:0000256" key="9">
    <source>
        <dbReference type="ARBA" id="ARBA00022906"/>
    </source>
</evidence>
<dbReference type="InterPro" id="IPR050492">
    <property type="entry name" value="Bact_metal-bind_prot9"/>
</dbReference>
<evidence type="ECO:0000256" key="12">
    <source>
        <dbReference type="ARBA" id="ARBA00045516"/>
    </source>
</evidence>
<comment type="function">
    <text evidence="12">Part of the ATP-binding cassette (ABC) transport system ZnuABC involved in zinc import. Binds zinc with high affinity and specificity and delivers it to the membrane permease for translocation into the cytoplasm.</text>
</comment>
<gene>
    <name evidence="13" type="primary">znuA</name>
    <name evidence="13" type="ORF">ERCISPPS3390_375</name>
</gene>
<sequence length="322" mass="36922" precursor="true">MILWKNLRKIFMLVLGIFIVCLSFTTRAAIVTSIKPIGFIAASIADGITLVKILLPEGASVHNYALRPSDIKHLQEADLVVWIGPEMESFMKKPLEKLPTQNTIEISQLPGVQSLLLLDQSHKESRYIDQLPNIENHIQFKNHEYHHYHNKYNMHLWMSPEIAIQIAMAIHSKLLGCMPENQDQLNANLQYFKASILTMNKTINQQLAPLKGSNYFVFHDAYTYFEKYYSLVPTGYFTINPEIQPGAQHLHYIQMQLLSKKIQCVFTEPQFQPIVVKAISRGTNVHFGILDPLGTEISISKDSYVKFLVKLSTQYRSCLQED</sequence>
<evidence type="ECO:0000256" key="6">
    <source>
        <dbReference type="ARBA" id="ARBA00022729"/>
    </source>
</evidence>
<evidence type="ECO:0000256" key="4">
    <source>
        <dbReference type="ARBA" id="ARBA00022448"/>
    </source>
</evidence>
<dbReference type="Pfam" id="PF01297">
    <property type="entry name" value="ZnuA"/>
    <property type="match status" value="1"/>
</dbReference>
<evidence type="ECO:0000256" key="5">
    <source>
        <dbReference type="ARBA" id="ARBA00022723"/>
    </source>
</evidence>
<evidence type="ECO:0000313" key="13">
    <source>
        <dbReference type="EMBL" id="VFP80505.1"/>
    </source>
</evidence>
<dbReference type="InterPro" id="IPR006127">
    <property type="entry name" value="ZnuA-like"/>
</dbReference>
<dbReference type="PANTHER" id="PTHR42953">
    <property type="entry name" value="HIGH-AFFINITY ZINC UPTAKE SYSTEM PROTEIN ZNUA-RELATED"/>
    <property type="match status" value="1"/>
</dbReference>